<feature type="chain" id="PRO_5025004425" description="SMP-30/Gluconolactonase/LRE-like region domain-containing protein" evidence="1">
    <location>
        <begin position="23"/>
        <end position="352"/>
    </location>
</feature>
<keyword evidence="3" id="KW-1185">Reference proteome</keyword>
<name>A0A5N6VTX5_9EURO</name>
<dbReference type="InterPro" id="IPR011042">
    <property type="entry name" value="6-blade_b-propeller_TolB-like"/>
</dbReference>
<evidence type="ECO:0000313" key="2">
    <source>
        <dbReference type="EMBL" id="KAE8312087.1"/>
    </source>
</evidence>
<evidence type="ECO:0008006" key="4">
    <source>
        <dbReference type="Google" id="ProtNLM"/>
    </source>
</evidence>
<dbReference type="EMBL" id="ML738336">
    <property type="protein sequence ID" value="KAE8312087.1"/>
    <property type="molecule type" value="Genomic_DNA"/>
</dbReference>
<dbReference type="SUPFAM" id="SSF63829">
    <property type="entry name" value="Calcium-dependent phosphotriesterase"/>
    <property type="match status" value="1"/>
</dbReference>
<dbReference type="PANTHER" id="PTHR42060">
    <property type="entry name" value="NHL REPEAT-CONTAINING PROTEIN-RELATED"/>
    <property type="match status" value="1"/>
</dbReference>
<gene>
    <name evidence="2" type="ORF">BDV41DRAFT_577924</name>
</gene>
<organism evidence="2 3">
    <name type="scientific">Aspergillus transmontanensis</name>
    <dbReference type="NCBI Taxonomy" id="1034304"/>
    <lineage>
        <taxon>Eukaryota</taxon>
        <taxon>Fungi</taxon>
        <taxon>Dikarya</taxon>
        <taxon>Ascomycota</taxon>
        <taxon>Pezizomycotina</taxon>
        <taxon>Eurotiomycetes</taxon>
        <taxon>Eurotiomycetidae</taxon>
        <taxon>Eurotiales</taxon>
        <taxon>Aspergillaceae</taxon>
        <taxon>Aspergillus</taxon>
        <taxon>Aspergillus subgen. Circumdati</taxon>
    </lineage>
</organism>
<evidence type="ECO:0000256" key="1">
    <source>
        <dbReference type="SAM" id="SignalP"/>
    </source>
</evidence>
<dbReference type="AlphaFoldDB" id="A0A5N6VTX5"/>
<dbReference type="Gene3D" id="2.120.10.30">
    <property type="entry name" value="TolB, C-terminal domain"/>
    <property type="match status" value="1"/>
</dbReference>
<dbReference type="PANTHER" id="PTHR42060:SF1">
    <property type="entry name" value="NHL REPEAT-CONTAINING PROTEIN"/>
    <property type="match status" value="1"/>
</dbReference>
<dbReference type="Proteomes" id="UP000325433">
    <property type="component" value="Unassembled WGS sequence"/>
</dbReference>
<sequence>MRFRSPLWLFWAVFWLSTFSFAAWIPKVVYDVYQFPNETWVENIAVRSNGELVVTLLDRPELYLINPFKPQAATLLWSAPEVLGLLGIVEVQQDRFAVIAGNYSVATASTRKGSYSVWMIDLRPFQGMEGSVITPPNITKITDIPEAIFLNGMTTLGDGNNTLLLADSGAGDVLGLDLQTNTYHRVMKDDTMAPGPPLYLGINGIHLYRDYLYYTNTAQQLLARIPVHPNGTSAGEAEVIVRNYVGDDFAIDRAGYIYVAEDLGNALYKYGVDGTVRVILGSNNSSVIAGDTAAQFGRTCIDEDILYITTNGGMTNPVNGTVVGGKVVAFDTKSILDDATRAHSSRPRTKLL</sequence>
<feature type="signal peptide" evidence="1">
    <location>
        <begin position="1"/>
        <end position="22"/>
    </location>
</feature>
<reference evidence="3" key="1">
    <citation type="submission" date="2019-04" db="EMBL/GenBank/DDBJ databases">
        <title>Friends and foes A comparative genomics studyof 23 Aspergillus species from section Flavi.</title>
        <authorList>
            <consortium name="DOE Joint Genome Institute"/>
            <person name="Kjaerbolling I."/>
            <person name="Vesth T."/>
            <person name="Frisvad J.C."/>
            <person name="Nybo J.L."/>
            <person name="Theobald S."/>
            <person name="Kildgaard S."/>
            <person name="Isbrandt T."/>
            <person name="Kuo A."/>
            <person name="Sato A."/>
            <person name="Lyhne E.K."/>
            <person name="Kogle M.E."/>
            <person name="Wiebenga A."/>
            <person name="Kun R.S."/>
            <person name="Lubbers R.J."/>
            <person name="Makela M.R."/>
            <person name="Barry K."/>
            <person name="Chovatia M."/>
            <person name="Clum A."/>
            <person name="Daum C."/>
            <person name="Haridas S."/>
            <person name="He G."/>
            <person name="LaButti K."/>
            <person name="Lipzen A."/>
            <person name="Mondo S."/>
            <person name="Riley R."/>
            <person name="Salamov A."/>
            <person name="Simmons B.A."/>
            <person name="Magnuson J.K."/>
            <person name="Henrissat B."/>
            <person name="Mortensen U.H."/>
            <person name="Larsen T.O."/>
            <person name="Devries R.P."/>
            <person name="Grigoriev I.V."/>
            <person name="Machida M."/>
            <person name="Baker S.E."/>
            <person name="Andersen M.R."/>
        </authorList>
    </citation>
    <scope>NUCLEOTIDE SEQUENCE [LARGE SCALE GENOMIC DNA]</scope>
    <source>
        <strain evidence="3">CBS 130015</strain>
    </source>
</reference>
<evidence type="ECO:0000313" key="3">
    <source>
        <dbReference type="Proteomes" id="UP000325433"/>
    </source>
</evidence>
<dbReference type="InterPro" id="IPR052998">
    <property type="entry name" value="Hetero-Diels-Alderase-like"/>
</dbReference>
<accession>A0A5N6VTX5</accession>
<protein>
    <recommendedName>
        <fullName evidence="4">SMP-30/Gluconolactonase/LRE-like region domain-containing protein</fullName>
    </recommendedName>
</protein>
<proteinExistence type="predicted"/>
<keyword evidence="1" id="KW-0732">Signal</keyword>